<proteinExistence type="predicted"/>
<dbReference type="InterPro" id="IPR045958">
    <property type="entry name" value="DUF6378"/>
</dbReference>
<feature type="domain" description="DUF6378" evidence="1">
    <location>
        <begin position="3"/>
        <end position="76"/>
    </location>
</feature>
<name>A0A6J7WHW3_9CAUD</name>
<protein>
    <recommendedName>
        <fullName evidence="1">DUF6378 domain-containing protein</fullName>
    </recommendedName>
</protein>
<evidence type="ECO:0000259" key="1">
    <source>
        <dbReference type="Pfam" id="PF19905"/>
    </source>
</evidence>
<dbReference type="Pfam" id="PF19905">
    <property type="entry name" value="DUF6378"/>
    <property type="match status" value="1"/>
</dbReference>
<sequence>MNIINTRAQHYGDINKGQGNMHRIAGMWSTFLGIEITEHEAAWMMVLLKASRSKQDPHHTDDYLDAHGYIDIAEQLQ</sequence>
<organism evidence="2">
    <name type="scientific">uncultured Caudovirales phage</name>
    <dbReference type="NCBI Taxonomy" id="2100421"/>
    <lineage>
        <taxon>Viruses</taxon>
        <taxon>Duplodnaviria</taxon>
        <taxon>Heunggongvirae</taxon>
        <taxon>Uroviricota</taxon>
        <taxon>Caudoviricetes</taxon>
        <taxon>Peduoviridae</taxon>
        <taxon>Maltschvirus</taxon>
        <taxon>Maltschvirus maltsch</taxon>
    </lineage>
</organism>
<gene>
    <name evidence="2" type="ORF">UFOVP199_19</name>
</gene>
<reference evidence="2" key="1">
    <citation type="submission" date="2020-05" db="EMBL/GenBank/DDBJ databases">
        <authorList>
            <person name="Chiriac C."/>
            <person name="Salcher M."/>
            <person name="Ghai R."/>
            <person name="Kavagutti S V."/>
        </authorList>
    </citation>
    <scope>NUCLEOTIDE SEQUENCE</scope>
</reference>
<accession>A0A6J7WHW3</accession>
<evidence type="ECO:0000313" key="2">
    <source>
        <dbReference type="EMBL" id="CAB5216963.1"/>
    </source>
</evidence>
<dbReference type="EMBL" id="LR798244">
    <property type="protein sequence ID" value="CAB5216963.1"/>
    <property type="molecule type" value="Genomic_DNA"/>
</dbReference>